<evidence type="ECO:0000256" key="1">
    <source>
        <dbReference type="SAM" id="MobiDB-lite"/>
    </source>
</evidence>
<reference evidence="3" key="2">
    <citation type="submission" date="2025-08" db="UniProtKB">
        <authorList>
            <consortium name="RefSeq"/>
        </authorList>
    </citation>
    <scope>IDENTIFICATION</scope>
    <source>
        <tissue evidence="3">Blood</tissue>
    </source>
</reference>
<keyword evidence="2" id="KW-1185">Reference proteome</keyword>
<evidence type="ECO:0000313" key="3">
    <source>
        <dbReference type="RefSeq" id="XP_053543268.1"/>
    </source>
</evidence>
<dbReference type="OrthoDB" id="8807723at2759"/>
<dbReference type="GeneID" id="128635274"/>
<accession>A0A9F7RSZ6</accession>
<organism evidence="2 3">
    <name type="scientific">Ictalurus punctatus</name>
    <name type="common">Channel catfish</name>
    <name type="synonym">Silurus punctatus</name>
    <dbReference type="NCBI Taxonomy" id="7998"/>
    <lineage>
        <taxon>Eukaryota</taxon>
        <taxon>Metazoa</taxon>
        <taxon>Chordata</taxon>
        <taxon>Craniata</taxon>
        <taxon>Vertebrata</taxon>
        <taxon>Euteleostomi</taxon>
        <taxon>Actinopterygii</taxon>
        <taxon>Neopterygii</taxon>
        <taxon>Teleostei</taxon>
        <taxon>Ostariophysi</taxon>
        <taxon>Siluriformes</taxon>
        <taxon>Ictaluridae</taxon>
        <taxon>Ictalurus</taxon>
    </lineage>
</organism>
<feature type="region of interest" description="Disordered" evidence="1">
    <location>
        <begin position="107"/>
        <end position="138"/>
    </location>
</feature>
<dbReference type="RefSeq" id="XP_053543268.1">
    <property type="nucleotide sequence ID" value="XM_053687293.1"/>
</dbReference>
<sequence>MFITVLHGDDQKSLFNTQCKTVVLLDWIKVKCGCKNEAEIDLANLNGQLMNLPHHQFAVASDVLAQREEYILISISRTSDPSNPVHTSLLHNYDLHDPQCLAKLREEKTEKKPCASEEANGLSRRLPSSLSTESQPRPYKQIRFSSSPTFQTYSDKPVSTFPILHCGLQTWTTIPRALIHSYHAHLHPISHTITPQFKRIFEAFTLCKVLCVITIPHHKRLYPVPRFDSCSLILFLVSCSRFFPCLVYACLPIA</sequence>
<reference evidence="2" key="1">
    <citation type="journal article" date="2016" name="Nat. Commun.">
        <title>The channel catfish genome sequence provides insights into the evolution of scale formation in teleosts.</title>
        <authorList>
            <person name="Liu Z."/>
            <person name="Liu S."/>
            <person name="Yao J."/>
            <person name="Bao L."/>
            <person name="Zhang J."/>
            <person name="Li Y."/>
            <person name="Jiang C."/>
            <person name="Sun L."/>
            <person name="Wang R."/>
            <person name="Zhang Y."/>
            <person name="Zhou T."/>
            <person name="Zeng Q."/>
            <person name="Fu Q."/>
            <person name="Gao S."/>
            <person name="Li N."/>
            <person name="Koren S."/>
            <person name="Jiang Y."/>
            <person name="Zimin A."/>
            <person name="Xu P."/>
            <person name="Phillippy A.M."/>
            <person name="Geng X."/>
            <person name="Song L."/>
            <person name="Sun F."/>
            <person name="Li C."/>
            <person name="Wang X."/>
            <person name="Chen A."/>
            <person name="Jin Y."/>
            <person name="Yuan Z."/>
            <person name="Yang Y."/>
            <person name="Tan S."/>
            <person name="Peatman E."/>
            <person name="Lu J."/>
            <person name="Qin Z."/>
            <person name="Dunham R."/>
            <person name="Li Z."/>
            <person name="Sonstegard T."/>
            <person name="Feng J."/>
            <person name="Danzmann R.G."/>
            <person name="Schroeder S."/>
            <person name="Scheffler B."/>
            <person name="Duke M.V."/>
            <person name="Ballard L."/>
            <person name="Kucuktas H."/>
            <person name="Kaltenboeck L."/>
            <person name="Liu H."/>
            <person name="Armbruster J."/>
            <person name="Xie Y."/>
            <person name="Kirby M.L."/>
            <person name="Tian Y."/>
            <person name="Flanagan M.E."/>
            <person name="Mu W."/>
            <person name="Waldbieser G.C."/>
        </authorList>
    </citation>
    <scope>NUCLEOTIDE SEQUENCE [LARGE SCALE GENOMIC DNA]</scope>
    <source>
        <strain evidence="2">SDA103</strain>
    </source>
</reference>
<gene>
    <name evidence="3" type="primary">LOC128635274</name>
</gene>
<protein>
    <submittedName>
        <fullName evidence="3">Uncharacterized protein CXorf65 isoform X1</fullName>
    </submittedName>
</protein>
<evidence type="ECO:0000313" key="2">
    <source>
        <dbReference type="Proteomes" id="UP000221080"/>
    </source>
</evidence>
<feature type="compositionally biased region" description="Polar residues" evidence="1">
    <location>
        <begin position="126"/>
        <end position="135"/>
    </location>
</feature>
<dbReference type="PANTHER" id="PTHR33887">
    <property type="entry name" value="PB1 DOMAIN-CONTAINING PROTEIN"/>
    <property type="match status" value="1"/>
</dbReference>
<dbReference type="KEGG" id="ipu:128635274"/>
<proteinExistence type="predicted"/>
<dbReference type="Pfam" id="PF15874">
    <property type="entry name" value="Il2rg"/>
    <property type="match status" value="1"/>
</dbReference>
<dbReference type="InterPro" id="IPR039471">
    <property type="entry name" value="CXorf65-like"/>
</dbReference>
<dbReference type="PANTHER" id="PTHR33887:SF5">
    <property type="entry name" value="PB1 DOMAIN-CONTAINING PROTEIN"/>
    <property type="match status" value="1"/>
</dbReference>
<dbReference type="Proteomes" id="UP000221080">
    <property type="component" value="Chromosome 17"/>
</dbReference>
<name>A0A9F7RSZ6_ICTPU</name>
<dbReference type="AlphaFoldDB" id="A0A9F7RSZ6"/>